<dbReference type="FunFam" id="3.30.1330.40:FF:000010">
    <property type="entry name" value="Diphthine--ammonia ligase"/>
    <property type="match status" value="1"/>
</dbReference>
<comment type="catalytic activity">
    <reaction evidence="12">
        <text>diphthine-[translation elongation factor 2] + NH4(+) + ATP = diphthamide-[translation elongation factor 2] + AMP + diphosphate + H(+)</text>
        <dbReference type="Rhea" id="RHEA:19753"/>
        <dbReference type="Rhea" id="RHEA-COMP:10172"/>
        <dbReference type="Rhea" id="RHEA-COMP:10174"/>
        <dbReference type="ChEBI" id="CHEBI:15378"/>
        <dbReference type="ChEBI" id="CHEBI:16692"/>
        <dbReference type="ChEBI" id="CHEBI:28938"/>
        <dbReference type="ChEBI" id="CHEBI:30616"/>
        <dbReference type="ChEBI" id="CHEBI:33019"/>
        <dbReference type="ChEBI" id="CHEBI:82696"/>
        <dbReference type="ChEBI" id="CHEBI:456215"/>
        <dbReference type="EC" id="6.3.1.14"/>
    </reaction>
</comment>
<dbReference type="InterPro" id="IPR006175">
    <property type="entry name" value="YjgF/YER057c/UK114"/>
</dbReference>
<comment type="pathway">
    <text evidence="1">Protein modification; peptidyl-diphthamide biosynthesis.</text>
</comment>
<dbReference type="Gene3D" id="3.90.1490.10">
    <property type="entry name" value="putative n-type atp pyrophosphatase, domain 2"/>
    <property type="match status" value="1"/>
</dbReference>
<evidence type="ECO:0000256" key="6">
    <source>
        <dbReference type="ARBA" id="ARBA00022741"/>
    </source>
</evidence>
<dbReference type="Proteomes" id="UP000694558">
    <property type="component" value="Chromosome 17"/>
</dbReference>
<dbReference type="GO" id="GO:0017178">
    <property type="term" value="F:diphthine-ammonia ligase activity"/>
    <property type="evidence" value="ECO:0007669"/>
    <property type="project" value="UniProtKB-EC"/>
</dbReference>
<protein>
    <recommendedName>
        <fullName evidence="4">Diphthine--ammonia ligase</fullName>
        <ecNumber evidence="3">6.3.1.14</ecNumber>
    </recommendedName>
    <alternativeName>
        <fullName evidence="9">ATP-binding domain-containing protein 4</fullName>
    </alternativeName>
    <alternativeName>
        <fullName evidence="8">Diphthamide synthase</fullName>
    </alternativeName>
    <alternativeName>
        <fullName evidence="10">Diphthamide synthetase</fullName>
    </alternativeName>
    <alternativeName>
        <fullName evidence="11">Protein DPH6 homolog</fullName>
    </alternativeName>
</protein>
<evidence type="ECO:0000256" key="4">
    <source>
        <dbReference type="ARBA" id="ARBA00018426"/>
    </source>
</evidence>
<dbReference type="FunFam" id="3.40.50.620:FF:000069">
    <property type="entry name" value="diphthine--ammonia ligase"/>
    <property type="match status" value="1"/>
</dbReference>
<keyword evidence="6" id="KW-0547">Nucleotide-binding</keyword>
<evidence type="ECO:0000256" key="3">
    <source>
        <dbReference type="ARBA" id="ARBA00012089"/>
    </source>
</evidence>
<accession>A0A8D3BUQ6</accession>
<evidence type="ECO:0000256" key="5">
    <source>
        <dbReference type="ARBA" id="ARBA00022598"/>
    </source>
</evidence>
<proteinExistence type="inferred from homology"/>
<sequence length="638" mass="70501">MKVVALISGGKDSCYNMMQCVAAGHRIAALANLRPAHTDELDSYMYQTVGHQAIELYGEAMDLPLYRRTIQGSSLDTSRNYSETEGDEVEDLYELLRLVKEKEAVEAVSVGAILSDYQRVRVENVCLRLGLQPLAYLWRRDQESLLSEMISSDLRAILIKVAAFGLDPEKHLGKPLADMEPYLKQLSQKYGVHICGEGGEYETFTLDCPLFKKKIVIDAAETVIHSADAFAPVGYLRFTKMHAENKDSVSETSERIHEYDLSSRGYQWISGINGLQSQVPGIQAQTSAAFAQLQSELDRRGWTLKDVILIHLYVRSMDDYGQLNAIYKQHFCMNPPARVCVQATLPAGQLLQIDCLLHDWTEPPQEGCFHQREAMHVQSLSHWAPANIGPYSQSVRSVFCAGQIALVPCTMQLMKAGARMQAHLSFSHMKKVLEAVISGLTLAHVVQAHCYTTRHQDIPVIRAVWESMLTAPEIGPAPLLVAVVPALPKGAAVELHVTAVQDDYTKRTSCHMTAGAARGSIECYTLMSADRCSASLSLSLAAPGGDDPEAKDATEKVAATFERAMEEMDAELVPLCARVFYKCGHSLAKQIVGGMSPSSHSRHYAQIKYLHPSRSCCSVKGNTSEIHCSRELSFTSLY</sequence>
<dbReference type="Pfam" id="PF01902">
    <property type="entry name" value="Diphthami_syn_2"/>
    <property type="match status" value="1"/>
</dbReference>
<evidence type="ECO:0000256" key="8">
    <source>
        <dbReference type="ARBA" id="ARBA00029814"/>
    </source>
</evidence>
<comment type="similarity">
    <text evidence="2">Belongs to the Diphthine--ammonia ligase family.</text>
</comment>
<evidence type="ECO:0000259" key="13">
    <source>
        <dbReference type="Pfam" id="PF01902"/>
    </source>
</evidence>
<dbReference type="GO" id="GO:0017183">
    <property type="term" value="P:protein histidyl modification to diphthamide"/>
    <property type="evidence" value="ECO:0007669"/>
    <property type="project" value="UniProtKB-UniPathway"/>
</dbReference>
<evidence type="ECO:0000256" key="2">
    <source>
        <dbReference type="ARBA" id="ARBA00008496"/>
    </source>
</evidence>
<dbReference type="InterPro" id="IPR002761">
    <property type="entry name" value="Diphthami_syn_dom"/>
</dbReference>
<dbReference type="Gene3D" id="3.30.1330.40">
    <property type="entry name" value="RutC-like"/>
    <property type="match status" value="2"/>
</dbReference>
<evidence type="ECO:0000313" key="15">
    <source>
        <dbReference type="Proteomes" id="UP000694558"/>
    </source>
</evidence>
<dbReference type="GeneTree" id="ENSGT00420000029820"/>
<dbReference type="InterPro" id="IPR030662">
    <property type="entry name" value="DPH6/MJ0570"/>
</dbReference>
<evidence type="ECO:0000256" key="12">
    <source>
        <dbReference type="ARBA" id="ARBA00048108"/>
    </source>
</evidence>
<dbReference type="AlphaFoldDB" id="A0A8D3BUQ6"/>
<evidence type="ECO:0000256" key="9">
    <source>
        <dbReference type="ARBA" id="ARBA00031202"/>
    </source>
</evidence>
<dbReference type="UniPathway" id="UPA00559"/>
<dbReference type="InterPro" id="IPR014729">
    <property type="entry name" value="Rossmann-like_a/b/a_fold"/>
</dbReference>
<dbReference type="Pfam" id="PF01042">
    <property type="entry name" value="Ribonuc_L-PSP"/>
    <property type="match status" value="2"/>
</dbReference>
<dbReference type="PANTHER" id="PTHR12196:SF2">
    <property type="entry name" value="DIPHTHINE--AMMONIA LIGASE"/>
    <property type="match status" value="1"/>
</dbReference>
<gene>
    <name evidence="14" type="primary">DPH6</name>
</gene>
<evidence type="ECO:0000256" key="10">
    <source>
        <dbReference type="ARBA" id="ARBA00031552"/>
    </source>
</evidence>
<dbReference type="FunFam" id="3.30.1330.40:FF:000012">
    <property type="entry name" value="diphthine--ammonia ligase isoform X1"/>
    <property type="match status" value="1"/>
</dbReference>
<dbReference type="Gene3D" id="3.40.50.620">
    <property type="entry name" value="HUPs"/>
    <property type="match status" value="1"/>
</dbReference>
<dbReference type="Ensembl" id="ENSSMAT00000057001.1">
    <property type="protein sequence ID" value="ENSSMAP00000038764.1"/>
    <property type="gene ID" value="ENSSMAG00000018800.2"/>
</dbReference>
<organism evidence="14 15">
    <name type="scientific">Scophthalmus maximus</name>
    <name type="common">Turbot</name>
    <name type="synonym">Psetta maxima</name>
    <dbReference type="NCBI Taxonomy" id="52904"/>
    <lineage>
        <taxon>Eukaryota</taxon>
        <taxon>Metazoa</taxon>
        <taxon>Chordata</taxon>
        <taxon>Craniata</taxon>
        <taxon>Vertebrata</taxon>
        <taxon>Euteleostomi</taxon>
        <taxon>Actinopterygii</taxon>
        <taxon>Neopterygii</taxon>
        <taxon>Teleostei</taxon>
        <taxon>Neoteleostei</taxon>
        <taxon>Acanthomorphata</taxon>
        <taxon>Carangaria</taxon>
        <taxon>Pleuronectiformes</taxon>
        <taxon>Pleuronectoidei</taxon>
        <taxon>Scophthalmidae</taxon>
        <taxon>Scophthalmus</taxon>
    </lineage>
</organism>
<evidence type="ECO:0000256" key="1">
    <source>
        <dbReference type="ARBA" id="ARBA00005156"/>
    </source>
</evidence>
<dbReference type="FunFam" id="3.90.1490.10:FF:000001">
    <property type="entry name" value="Diphthine--ammonia ligase"/>
    <property type="match status" value="1"/>
</dbReference>
<evidence type="ECO:0000256" key="11">
    <source>
        <dbReference type="ARBA" id="ARBA00032849"/>
    </source>
</evidence>
<dbReference type="SUPFAM" id="SSF55298">
    <property type="entry name" value="YjgF-like"/>
    <property type="match status" value="2"/>
</dbReference>
<name>A0A8D3BUQ6_SCOMX</name>
<keyword evidence="5" id="KW-0436">Ligase</keyword>
<reference evidence="14" key="1">
    <citation type="submission" date="2023-05" db="EMBL/GenBank/DDBJ databases">
        <title>High-quality long-read genome of Scophthalmus maximus.</title>
        <authorList>
            <person name="Lien S."/>
            <person name="Martinez P."/>
        </authorList>
    </citation>
    <scope>NUCLEOTIDE SEQUENCE [LARGE SCALE GENOMIC DNA]</scope>
</reference>
<dbReference type="PANTHER" id="PTHR12196">
    <property type="entry name" value="DOMAIN OF UNKNOWN FUNCTION 71 DUF71 -CONTAINING PROTEIN"/>
    <property type="match status" value="1"/>
</dbReference>
<keyword evidence="7" id="KW-0067">ATP-binding</keyword>
<dbReference type="SUPFAM" id="SSF52402">
    <property type="entry name" value="Adenine nucleotide alpha hydrolases-like"/>
    <property type="match status" value="1"/>
</dbReference>
<dbReference type="CDD" id="cd01994">
    <property type="entry name" value="AANH_PF0828-like"/>
    <property type="match status" value="1"/>
</dbReference>
<dbReference type="GO" id="GO:0005524">
    <property type="term" value="F:ATP binding"/>
    <property type="evidence" value="ECO:0007669"/>
    <property type="project" value="UniProtKB-KW"/>
</dbReference>
<dbReference type="NCBIfam" id="TIGR00290">
    <property type="entry name" value="MJ0570_dom"/>
    <property type="match status" value="1"/>
</dbReference>
<dbReference type="CDD" id="cd06155">
    <property type="entry name" value="eu_AANH_C_1"/>
    <property type="match status" value="1"/>
</dbReference>
<reference evidence="14" key="2">
    <citation type="submission" date="2025-08" db="UniProtKB">
        <authorList>
            <consortium name="Ensembl"/>
        </authorList>
    </citation>
    <scope>IDENTIFICATION</scope>
</reference>
<evidence type="ECO:0000313" key="14">
    <source>
        <dbReference type="Ensembl" id="ENSSMAP00000038764.1"/>
    </source>
</evidence>
<feature type="domain" description="Diphthamide synthase" evidence="13">
    <location>
        <begin position="1"/>
        <end position="230"/>
    </location>
</feature>
<dbReference type="EC" id="6.3.1.14" evidence="3"/>
<dbReference type="InterPro" id="IPR035959">
    <property type="entry name" value="RutC-like_sf"/>
</dbReference>
<evidence type="ECO:0000256" key="7">
    <source>
        <dbReference type="ARBA" id="ARBA00022840"/>
    </source>
</evidence>
<dbReference type="CDD" id="cd06156">
    <property type="entry name" value="eu_AANH_C_2"/>
    <property type="match status" value="1"/>
</dbReference>